<dbReference type="InterPro" id="IPR036852">
    <property type="entry name" value="Peptidase_S8/S53_dom_sf"/>
</dbReference>
<reference evidence="9" key="1">
    <citation type="submission" date="2021-06" db="EMBL/GenBank/DDBJ databases">
        <authorList>
            <person name="Kallberg Y."/>
            <person name="Tangrot J."/>
            <person name="Rosling A."/>
        </authorList>
    </citation>
    <scope>NUCLEOTIDE SEQUENCE</scope>
    <source>
        <strain evidence="9">BR232B</strain>
    </source>
</reference>
<sequence length="393" mass="41246">MLSYRARATSIIPDQYIVVFGKNLTDNQISDHYDDVDNMLSNDEDNLKTRTADSPTYGINNKYKIGSFQGYSGTFSKSCIDKIKQRSDVAYVEQNQKVYASEIQANAQPNLVRISHKNVTGQTTYEFDPIAGKDVNIYIIDTGILVSHSEFGGRARVGVTVPDAEDTDKAGHGSHVAATAAGNKFGVAKKSNLIAVKVLGDDGSGSNTDVITGVQFALDDHKKNLENSQKTGKPFKGSVANLSLGGGKSAAVDAAVNSAVDGGMVVVVAAGNDDVDACTQSPSGASKVISVAAIDGKDTRADFSNFGKCVKMFAPGVNILSAGIKSNTDTAILSGTSMASPHVAGLAAYFLSLSDTPLTTQELSDKIFSVAIPGVVKDVKGSPNVLAFNDNQD</sequence>
<keyword evidence="3 5" id="KW-0378">Hydrolase</keyword>
<evidence type="ECO:0000256" key="6">
    <source>
        <dbReference type="RuleBase" id="RU003355"/>
    </source>
</evidence>
<dbReference type="SUPFAM" id="SSF54897">
    <property type="entry name" value="Protease propeptides/inhibitors"/>
    <property type="match status" value="1"/>
</dbReference>
<dbReference type="InterPro" id="IPR037045">
    <property type="entry name" value="S8pro/Inhibitor_I9_sf"/>
</dbReference>
<feature type="domain" description="Inhibitor I9" evidence="8">
    <location>
        <begin position="15"/>
        <end position="99"/>
    </location>
</feature>
<protein>
    <submittedName>
        <fullName evidence="9">8517_t:CDS:1</fullName>
    </submittedName>
</protein>
<dbReference type="Pfam" id="PF05922">
    <property type="entry name" value="Inhibitor_I9"/>
    <property type="match status" value="1"/>
</dbReference>
<evidence type="ECO:0000313" key="10">
    <source>
        <dbReference type="Proteomes" id="UP000789739"/>
    </source>
</evidence>
<dbReference type="PRINTS" id="PR00723">
    <property type="entry name" value="SUBTILISIN"/>
</dbReference>
<dbReference type="PROSITE" id="PS00138">
    <property type="entry name" value="SUBTILASE_SER"/>
    <property type="match status" value="1"/>
</dbReference>
<evidence type="ECO:0000256" key="5">
    <source>
        <dbReference type="PROSITE-ProRule" id="PRU01240"/>
    </source>
</evidence>
<feature type="domain" description="Peptidase S8/S53" evidence="7">
    <location>
        <begin position="132"/>
        <end position="370"/>
    </location>
</feature>
<dbReference type="Gene3D" id="3.30.70.80">
    <property type="entry name" value="Peptidase S8 propeptide/proteinase inhibitor I9"/>
    <property type="match status" value="1"/>
</dbReference>
<evidence type="ECO:0000259" key="7">
    <source>
        <dbReference type="Pfam" id="PF00082"/>
    </source>
</evidence>
<dbReference type="AlphaFoldDB" id="A0A9N8WHJ1"/>
<dbReference type="PANTHER" id="PTHR43806:SF11">
    <property type="entry name" value="CEREVISIN-RELATED"/>
    <property type="match status" value="1"/>
</dbReference>
<evidence type="ECO:0000256" key="3">
    <source>
        <dbReference type="ARBA" id="ARBA00022801"/>
    </source>
</evidence>
<keyword evidence="4 5" id="KW-0720">Serine protease</keyword>
<comment type="caution">
    <text evidence="9">The sequence shown here is derived from an EMBL/GenBank/DDBJ whole genome shotgun (WGS) entry which is preliminary data.</text>
</comment>
<keyword evidence="10" id="KW-1185">Reference proteome</keyword>
<dbReference type="OrthoDB" id="206201at2759"/>
<dbReference type="PROSITE" id="PS00136">
    <property type="entry name" value="SUBTILASE_ASP"/>
    <property type="match status" value="1"/>
</dbReference>
<name>A0A9N8WHJ1_9GLOM</name>
<dbReference type="Proteomes" id="UP000789739">
    <property type="component" value="Unassembled WGS sequence"/>
</dbReference>
<dbReference type="SUPFAM" id="SSF52743">
    <property type="entry name" value="Subtilisin-like"/>
    <property type="match status" value="1"/>
</dbReference>
<dbReference type="Pfam" id="PF00082">
    <property type="entry name" value="Peptidase_S8"/>
    <property type="match status" value="1"/>
</dbReference>
<dbReference type="InterPro" id="IPR023828">
    <property type="entry name" value="Peptidase_S8_Ser-AS"/>
</dbReference>
<dbReference type="EMBL" id="CAJVPI010000123">
    <property type="protein sequence ID" value="CAG8484619.1"/>
    <property type="molecule type" value="Genomic_DNA"/>
</dbReference>
<evidence type="ECO:0000256" key="1">
    <source>
        <dbReference type="ARBA" id="ARBA00011073"/>
    </source>
</evidence>
<dbReference type="InterPro" id="IPR023827">
    <property type="entry name" value="Peptidase_S8_Asp-AS"/>
</dbReference>
<evidence type="ECO:0000256" key="2">
    <source>
        <dbReference type="ARBA" id="ARBA00022670"/>
    </source>
</evidence>
<dbReference type="FunFam" id="3.40.50.200:FF:000007">
    <property type="entry name" value="Subtilisin-like serine protease"/>
    <property type="match status" value="1"/>
</dbReference>
<feature type="active site" description="Charge relay system" evidence="5">
    <location>
        <position position="141"/>
    </location>
</feature>
<dbReference type="InterPro" id="IPR050131">
    <property type="entry name" value="Peptidase_S8_subtilisin-like"/>
</dbReference>
<dbReference type="InterPro" id="IPR034193">
    <property type="entry name" value="PCSK9_ProteinaseK-like"/>
</dbReference>
<accession>A0A9N8WHJ1</accession>
<dbReference type="GO" id="GO:0005615">
    <property type="term" value="C:extracellular space"/>
    <property type="evidence" value="ECO:0007669"/>
    <property type="project" value="TreeGrafter"/>
</dbReference>
<dbReference type="InterPro" id="IPR010259">
    <property type="entry name" value="S8pro/Inhibitor_I9"/>
</dbReference>
<dbReference type="InterPro" id="IPR000209">
    <property type="entry name" value="Peptidase_S8/S53_dom"/>
</dbReference>
<dbReference type="Gene3D" id="3.40.50.200">
    <property type="entry name" value="Peptidase S8/S53 domain"/>
    <property type="match status" value="1"/>
</dbReference>
<organism evidence="9 10">
    <name type="scientific">Paraglomus brasilianum</name>
    <dbReference type="NCBI Taxonomy" id="144538"/>
    <lineage>
        <taxon>Eukaryota</taxon>
        <taxon>Fungi</taxon>
        <taxon>Fungi incertae sedis</taxon>
        <taxon>Mucoromycota</taxon>
        <taxon>Glomeromycotina</taxon>
        <taxon>Glomeromycetes</taxon>
        <taxon>Paraglomerales</taxon>
        <taxon>Paraglomeraceae</taxon>
        <taxon>Paraglomus</taxon>
    </lineage>
</organism>
<dbReference type="CDD" id="cd04077">
    <property type="entry name" value="Peptidases_S8_PCSK9_ProteinaseK_like"/>
    <property type="match status" value="1"/>
</dbReference>
<gene>
    <name evidence="9" type="ORF">PBRASI_LOCUS1765</name>
</gene>
<proteinExistence type="inferred from homology"/>
<feature type="active site" description="Charge relay system" evidence="5">
    <location>
        <position position="172"/>
    </location>
</feature>
<dbReference type="GO" id="GO:0004252">
    <property type="term" value="F:serine-type endopeptidase activity"/>
    <property type="evidence" value="ECO:0007669"/>
    <property type="project" value="UniProtKB-UniRule"/>
</dbReference>
<evidence type="ECO:0000256" key="4">
    <source>
        <dbReference type="ARBA" id="ARBA00022825"/>
    </source>
</evidence>
<feature type="active site" description="Charge relay system" evidence="5">
    <location>
        <position position="337"/>
    </location>
</feature>
<evidence type="ECO:0000313" key="9">
    <source>
        <dbReference type="EMBL" id="CAG8484619.1"/>
    </source>
</evidence>
<dbReference type="PROSITE" id="PS51892">
    <property type="entry name" value="SUBTILASE"/>
    <property type="match status" value="1"/>
</dbReference>
<dbReference type="GO" id="GO:0006508">
    <property type="term" value="P:proteolysis"/>
    <property type="evidence" value="ECO:0007669"/>
    <property type="project" value="UniProtKB-KW"/>
</dbReference>
<comment type="similarity">
    <text evidence="1 5 6">Belongs to the peptidase S8 family.</text>
</comment>
<evidence type="ECO:0000259" key="8">
    <source>
        <dbReference type="Pfam" id="PF05922"/>
    </source>
</evidence>
<dbReference type="PANTHER" id="PTHR43806">
    <property type="entry name" value="PEPTIDASE S8"/>
    <property type="match status" value="1"/>
</dbReference>
<keyword evidence="2 5" id="KW-0645">Protease</keyword>
<dbReference type="InterPro" id="IPR015500">
    <property type="entry name" value="Peptidase_S8_subtilisin-rel"/>
</dbReference>